<dbReference type="OrthoDB" id="7863547at2"/>
<dbReference type="RefSeq" id="WP_095595875.1">
    <property type="nucleotide sequence ID" value="NZ_BMKN01000001.1"/>
</dbReference>
<feature type="chain" id="PRO_5038077303" evidence="1">
    <location>
        <begin position="25"/>
        <end position="124"/>
    </location>
</feature>
<proteinExistence type="predicted"/>
<name>A0A917AFH4_9RHOB</name>
<reference evidence="2" key="1">
    <citation type="journal article" date="2014" name="Int. J. Syst. Evol. Microbiol.">
        <title>Complete genome sequence of Corynebacterium casei LMG S-19264T (=DSM 44701T), isolated from a smear-ripened cheese.</title>
        <authorList>
            <consortium name="US DOE Joint Genome Institute (JGI-PGF)"/>
            <person name="Walter F."/>
            <person name="Albersmeier A."/>
            <person name="Kalinowski J."/>
            <person name="Ruckert C."/>
        </authorList>
    </citation>
    <scope>NUCLEOTIDE SEQUENCE</scope>
    <source>
        <strain evidence="2">CGMCC 1.16012</strain>
    </source>
</reference>
<dbReference type="Proteomes" id="UP000606730">
    <property type="component" value="Unassembled WGS sequence"/>
</dbReference>
<evidence type="ECO:0000256" key="1">
    <source>
        <dbReference type="SAM" id="SignalP"/>
    </source>
</evidence>
<gene>
    <name evidence="2" type="ORF">GCM10011517_13040</name>
</gene>
<protein>
    <submittedName>
        <fullName evidence="2">Uncharacterized protein</fullName>
    </submittedName>
</protein>
<sequence length="124" mass="13490">MALQSKTLALATLLTLVCHQAVSAATVCIYDSTLGRTTYSVDGDKGAYTWEDHGIARTWALNCTTQPDDTSVCHRWVEHAERGRSVMIFQMLPEGVLIEASSWALLDHSTVTLTPGFTCSAEGK</sequence>
<evidence type="ECO:0000313" key="2">
    <source>
        <dbReference type="EMBL" id="GGE46702.1"/>
    </source>
</evidence>
<organism evidence="2 3">
    <name type="scientific">Actibacterium pelagium</name>
    <dbReference type="NCBI Taxonomy" id="2029103"/>
    <lineage>
        <taxon>Bacteria</taxon>
        <taxon>Pseudomonadati</taxon>
        <taxon>Pseudomonadota</taxon>
        <taxon>Alphaproteobacteria</taxon>
        <taxon>Rhodobacterales</taxon>
        <taxon>Roseobacteraceae</taxon>
        <taxon>Actibacterium</taxon>
    </lineage>
</organism>
<accession>A0A917AFH4</accession>
<keyword evidence="3" id="KW-1185">Reference proteome</keyword>
<comment type="caution">
    <text evidence="2">The sequence shown here is derived from an EMBL/GenBank/DDBJ whole genome shotgun (WGS) entry which is preliminary data.</text>
</comment>
<dbReference type="EMBL" id="BMKN01000001">
    <property type="protein sequence ID" value="GGE46702.1"/>
    <property type="molecule type" value="Genomic_DNA"/>
</dbReference>
<keyword evidence="1" id="KW-0732">Signal</keyword>
<reference evidence="2" key="2">
    <citation type="submission" date="2020-09" db="EMBL/GenBank/DDBJ databases">
        <authorList>
            <person name="Sun Q."/>
            <person name="Zhou Y."/>
        </authorList>
    </citation>
    <scope>NUCLEOTIDE SEQUENCE</scope>
    <source>
        <strain evidence="2">CGMCC 1.16012</strain>
    </source>
</reference>
<evidence type="ECO:0000313" key="3">
    <source>
        <dbReference type="Proteomes" id="UP000606730"/>
    </source>
</evidence>
<dbReference type="AlphaFoldDB" id="A0A917AFH4"/>
<feature type="signal peptide" evidence="1">
    <location>
        <begin position="1"/>
        <end position="24"/>
    </location>
</feature>